<evidence type="ECO:0000256" key="2">
    <source>
        <dbReference type="ARBA" id="ARBA00023139"/>
    </source>
</evidence>
<keyword evidence="2" id="KW-0564">Palmitate</keyword>
<evidence type="ECO:0000256" key="4">
    <source>
        <dbReference type="SAM" id="SignalP"/>
    </source>
</evidence>
<protein>
    <recommendedName>
        <fullName evidence="5">Solute-binding protein family 3/N-terminal domain-containing protein</fullName>
    </recommendedName>
</protein>
<dbReference type="CDD" id="cd13710">
    <property type="entry name" value="PBP2_TcyK"/>
    <property type="match status" value="1"/>
</dbReference>
<evidence type="ECO:0000313" key="6">
    <source>
        <dbReference type="EMBL" id="KYC62211.1"/>
    </source>
</evidence>
<feature type="chain" id="PRO_5039660510" description="Solute-binding protein family 3/N-terminal domain-containing protein" evidence="4">
    <location>
        <begin position="25"/>
        <end position="265"/>
    </location>
</feature>
<evidence type="ECO:0000313" key="7">
    <source>
        <dbReference type="Proteomes" id="UP000075304"/>
    </source>
</evidence>
<sequence>MKKRKLALLAGCILILIITGCGKAGGQEEKVRTVTVGTGTQFPNICFIKNGKLTGYDVELIREIDKRLPGYKFKFKTMDFSNLLTSLGARKIDMVAHEMETNPERKKRFLFNKVAYNFFPLQVTVLESNNTIKGLDDLDGKTVITSATSNAATLLDKINKERGNKFKIVYEGTGANETANQLKTGRADATVSTPFAVKFQNETSSIKEKEVGNVLSDSKVYFMFNKDNQQLSNEVDKALKEIVKDGTLKKLSLKWLGADYSKSSF</sequence>
<dbReference type="SUPFAM" id="SSF53850">
    <property type="entry name" value="Periplasmic binding protein-like II"/>
    <property type="match status" value="1"/>
</dbReference>
<keyword evidence="3" id="KW-0449">Lipoprotein</keyword>
<feature type="signal peptide" evidence="4">
    <location>
        <begin position="1"/>
        <end position="24"/>
    </location>
</feature>
<comment type="caution">
    <text evidence="6">The sequence shown here is derived from an EMBL/GenBank/DDBJ whole genome shotgun (WGS) entry which is preliminary data.</text>
</comment>
<dbReference type="Proteomes" id="UP000075304">
    <property type="component" value="Unassembled WGS sequence"/>
</dbReference>
<feature type="domain" description="Solute-binding protein family 3/N-terminal" evidence="5">
    <location>
        <begin position="33"/>
        <end position="259"/>
    </location>
</feature>
<dbReference type="Pfam" id="PF00497">
    <property type="entry name" value="SBP_bac_3"/>
    <property type="match status" value="1"/>
</dbReference>
<dbReference type="Gene3D" id="3.40.190.10">
    <property type="entry name" value="Periplasmic binding protein-like II"/>
    <property type="match status" value="2"/>
</dbReference>
<evidence type="ECO:0000256" key="3">
    <source>
        <dbReference type="ARBA" id="ARBA00023288"/>
    </source>
</evidence>
<keyword evidence="1 4" id="KW-0732">Signal</keyword>
<reference evidence="6 7" key="1">
    <citation type="submission" date="2016-01" db="EMBL/GenBank/DDBJ databases">
        <title>Genome Sequences of Twelve Sporeforming Bacillus Species Isolated from Foods.</title>
        <authorList>
            <person name="Berendsen E.M."/>
            <person name="Wells-Bennik M.H."/>
            <person name="Krawcyk A.O."/>
            <person name="De Jong A."/>
            <person name="Holsappel S."/>
            <person name="Eijlander R.T."/>
            <person name="Kuipers O.P."/>
        </authorList>
    </citation>
    <scope>NUCLEOTIDE SEQUENCE [LARGE SCALE GENOMIC DNA]</scope>
    <source>
        <strain evidence="6 7">B4099</strain>
    </source>
</reference>
<dbReference type="EMBL" id="LQYI01000130">
    <property type="protein sequence ID" value="KYC62211.1"/>
    <property type="molecule type" value="Genomic_DNA"/>
</dbReference>
<dbReference type="InterPro" id="IPR001638">
    <property type="entry name" value="Solute-binding_3/MltF_N"/>
</dbReference>
<proteinExistence type="predicted"/>
<dbReference type="AlphaFoldDB" id="A0A150JYM2"/>
<gene>
    <name evidence="6" type="ORF">B4099_1938</name>
</gene>
<organism evidence="6 7">
    <name type="scientific">Heyndrickxia coagulans</name>
    <name type="common">Weizmannia coagulans</name>
    <dbReference type="NCBI Taxonomy" id="1398"/>
    <lineage>
        <taxon>Bacteria</taxon>
        <taxon>Bacillati</taxon>
        <taxon>Bacillota</taxon>
        <taxon>Bacilli</taxon>
        <taxon>Bacillales</taxon>
        <taxon>Bacillaceae</taxon>
        <taxon>Heyndrickxia</taxon>
    </lineage>
</organism>
<dbReference type="RefSeq" id="WP_061575716.1">
    <property type="nucleotide sequence ID" value="NZ_LQYI01000130.1"/>
</dbReference>
<dbReference type="PROSITE" id="PS51257">
    <property type="entry name" value="PROKAR_LIPOPROTEIN"/>
    <property type="match status" value="1"/>
</dbReference>
<dbReference type="PANTHER" id="PTHR35936">
    <property type="entry name" value="MEMBRANE-BOUND LYTIC MUREIN TRANSGLYCOSYLASE F"/>
    <property type="match status" value="1"/>
</dbReference>
<evidence type="ECO:0000259" key="5">
    <source>
        <dbReference type="SMART" id="SM00062"/>
    </source>
</evidence>
<evidence type="ECO:0000256" key="1">
    <source>
        <dbReference type="ARBA" id="ARBA00022729"/>
    </source>
</evidence>
<dbReference type="PANTHER" id="PTHR35936:SF18">
    <property type="entry name" value="L-CYSTINE-BINDING PROTEIN TCYJ"/>
    <property type="match status" value="1"/>
</dbReference>
<accession>A0A150JYM2</accession>
<dbReference type="PATRIC" id="fig|1398.25.peg.1084"/>
<dbReference type="SMART" id="SM00062">
    <property type="entry name" value="PBPb"/>
    <property type="match status" value="1"/>
</dbReference>
<name>A0A150JYM2_HEYCO</name>